<protein>
    <submittedName>
        <fullName evidence="1">Uncharacterized protein</fullName>
    </submittedName>
</protein>
<accession>A0A2Z3HES3</accession>
<dbReference type="KEGG" id="gog:C1280_24200"/>
<proteinExistence type="predicted"/>
<organism evidence="1 2">
    <name type="scientific">Gemmata obscuriglobus</name>
    <dbReference type="NCBI Taxonomy" id="114"/>
    <lineage>
        <taxon>Bacteria</taxon>
        <taxon>Pseudomonadati</taxon>
        <taxon>Planctomycetota</taxon>
        <taxon>Planctomycetia</taxon>
        <taxon>Gemmatales</taxon>
        <taxon>Gemmataceae</taxon>
        <taxon>Gemmata</taxon>
    </lineage>
</organism>
<evidence type="ECO:0000313" key="1">
    <source>
        <dbReference type="EMBL" id="AWM39800.1"/>
    </source>
</evidence>
<dbReference type="EMBL" id="CP025958">
    <property type="protein sequence ID" value="AWM39800.1"/>
    <property type="molecule type" value="Genomic_DNA"/>
</dbReference>
<gene>
    <name evidence="1" type="ORF">C1280_24200</name>
</gene>
<evidence type="ECO:0000313" key="2">
    <source>
        <dbReference type="Proteomes" id="UP000245802"/>
    </source>
</evidence>
<sequence length="97" mass="10999">MEGGVYLGKHTTIGIDYGRILNTVEKTIRGLFFKHTGQPLPKDHTVFRHLLPKVGKATSDKSRTLLNELVELLLTMPVVSIGPQVFRYKYCIEEKKS</sequence>
<reference evidence="1 2" key="1">
    <citation type="submission" date="2018-01" db="EMBL/GenBank/DDBJ databases">
        <title>G. obscuriglobus.</title>
        <authorList>
            <person name="Franke J."/>
            <person name="Blomberg W."/>
            <person name="Selmecki A."/>
        </authorList>
    </citation>
    <scope>NUCLEOTIDE SEQUENCE [LARGE SCALE GENOMIC DNA]</scope>
    <source>
        <strain evidence="1 2">DSM 5831</strain>
    </source>
</reference>
<keyword evidence="2" id="KW-1185">Reference proteome</keyword>
<dbReference type="AlphaFoldDB" id="A0A2Z3HES3"/>
<name>A0A2Z3HES3_9BACT</name>
<dbReference type="Proteomes" id="UP000245802">
    <property type="component" value="Chromosome"/>
</dbReference>